<comment type="caution">
    <text evidence="11">The sequence shown here is derived from an EMBL/GenBank/DDBJ whole genome shotgun (WGS) entry which is preliminary data.</text>
</comment>
<dbReference type="PRINTS" id="PR00237">
    <property type="entry name" value="GPCRRHODOPSN"/>
</dbReference>
<dbReference type="PRINTS" id="PR01012">
    <property type="entry name" value="NRPEPTIDEYR"/>
</dbReference>
<evidence type="ECO:0000256" key="8">
    <source>
        <dbReference type="ARBA" id="ARBA00023224"/>
    </source>
</evidence>
<feature type="transmembrane region" description="Helical" evidence="9">
    <location>
        <begin position="380"/>
        <end position="403"/>
    </location>
</feature>
<keyword evidence="12" id="KW-1185">Reference proteome</keyword>
<feature type="transmembrane region" description="Helical" evidence="9">
    <location>
        <begin position="132"/>
        <end position="153"/>
    </location>
</feature>
<dbReference type="Gene3D" id="1.20.1070.10">
    <property type="entry name" value="Rhodopsin 7-helix transmembrane proteins"/>
    <property type="match status" value="1"/>
</dbReference>
<keyword evidence="5" id="KW-0297">G-protein coupled receptor</keyword>
<evidence type="ECO:0000313" key="12">
    <source>
        <dbReference type="Proteomes" id="UP001626550"/>
    </source>
</evidence>
<gene>
    <name evidence="11" type="primary">GPRNPY2_1</name>
    <name evidence="11" type="ORF">Ciccas_005941</name>
</gene>
<dbReference type="InterPro" id="IPR000276">
    <property type="entry name" value="GPCR_Rhodpsn"/>
</dbReference>
<dbReference type="EMBL" id="JBJKFK010000754">
    <property type="protein sequence ID" value="KAL3315429.1"/>
    <property type="molecule type" value="Genomic_DNA"/>
</dbReference>
<dbReference type="PANTHER" id="PTHR24235">
    <property type="entry name" value="NEUROPEPTIDE Y RECEPTOR"/>
    <property type="match status" value="1"/>
</dbReference>
<keyword evidence="6 9" id="KW-0472">Membrane</keyword>
<evidence type="ECO:0000256" key="3">
    <source>
        <dbReference type="ARBA" id="ARBA00022692"/>
    </source>
</evidence>
<protein>
    <submittedName>
        <fullName evidence="11">Receptor</fullName>
    </submittedName>
</protein>
<comment type="subcellular location">
    <subcellularLocation>
        <location evidence="1">Membrane</location>
        <topology evidence="1">Multi-pass membrane protein</topology>
    </subcellularLocation>
</comment>
<evidence type="ECO:0000256" key="7">
    <source>
        <dbReference type="ARBA" id="ARBA00023170"/>
    </source>
</evidence>
<dbReference type="GO" id="GO:0004930">
    <property type="term" value="F:G protein-coupled receptor activity"/>
    <property type="evidence" value="ECO:0007669"/>
    <property type="project" value="UniProtKB-KW"/>
</dbReference>
<dbReference type="SMART" id="SM01381">
    <property type="entry name" value="7TM_GPCR_Srsx"/>
    <property type="match status" value="1"/>
</dbReference>
<evidence type="ECO:0000313" key="11">
    <source>
        <dbReference type="EMBL" id="KAL3315429.1"/>
    </source>
</evidence>
<feature type="transmembrane region" description="Helical" evidence="9">
    <location>
        <begin position="52"/>
        <end position="78"/>
    </location>
</feature>
<evidence type="ECO:0000256" key="2">
    <source>
        <dbReference type="ARBA" id="ARBA00010663"/>
    </source>
</evidence>
<dbReference type="PANTHER" id="PTHR24235:SF12">
    <property type="entry name" value="G-PROTEIN COUPLED RECEPTORS FAMILY 1 PROFILE DOMAIN-CONTAINING PROTEIN"/>
    <property type="match status" value="1"/>
</dbReference>
<dbReference type="InterPro" id="IPR017452">
    <property type="entry name" value="GPCR_Rhodpsn_7TM"/>
</dbReference>
<dbReference type="SUPFAM" id="SSF81321">
    <property type="entry name" value="Family A G protein-coupled receptor-like"/>
    <property type="match status" value="1"/>
</dbReference>
<dbReference type="InterPro" id="IPR000611">
    <property type="entry name" value="NPY_rcpt"/>
</dbReference>
<feature type="transmembrane region" description="Helical" evidence="9">
    <location>
        <begin position="329"/>
        <end position="351"/>
    </location>
</feature>
<evidence type="ECO:0000256" key="6">
    <source>
        <dbReference type="ARBA" id="ARBA00023136"/>
    </source>
</evidence>
<evidence type="ECO:0000256" key="5">
    <source>
        <dbReference type="ARBA" id="ARBA00023040"/>
    </source>
</evidence>
<dbReference type="PROSITE" id="PS50262">
    <property type="entry name" value="G_PROTEIN_RECEP_F1_2"/>
    <property type="match status" value="1"/>
</dbReference>
<evidence type="ECO:0000256" key="4">
    <source>
        <dbReference type="ARBA" id="ARBA00022989"/>
    </source>
</evidence>
<keyword evidence="3 9" id="KW-0812">Transmembrane</keyword>
<evidence type="ECO:0000256" key="9">
    <source>
        <dbReference type="SAM" id="Phobius"/>
    </source>
</evidence>
<feature type="domain" description="G-protein coupled receptors family 1 profile" evidence="10">
    <location>
        <begin position="69"/>
        <end position="400"/>
    </location>
</feature>
<keyword evidence="4 9" id="KW-1133">Transmembrane helix</keyword>
<dbReference type="Proteomes" id="UP001626550">
    <property type="component" value="Unassembled WGS sequence"/>
</dbReference>
<organism evidence="11 12">
    <name type="scientific">Cichlidogyrus casuarinus</name>
    <dbReference type="NCBI Taxonomy" id="1844966"/>
    <lineage>
        <taxon>Eukaryota</taxon>
        <taxon>Metazoa</taxon>
        <taxon>Spiralia</taxon>
        <taxon>Lophotrochozoa</taxon>
        <taxon>Platyhelminthes</taxon>
        <taxon>Monogenea</taxon>
        <taxon>Monopisthocotylea</taxon>
        <taxon>Dactylogyridea</taxon>
        <taxon>Ancyrocephalidae</taxon>
        <taxon>Cichlidogyrus</taxon>
    </lineage>
</organism>
<accession>A0ABD2Q784</accession>
<keyword evidence="7 11" id="KW-0675">Receptor</keyword>
<evidence type="ECO:0000259" key="10">
    <source>
        <dbReference type="PROSITE" id="PS50262"/>
    </source>
</evidence>
<dbReference type="GO" id="GO:0016020">
    <property type="term" value="C:membrane"/>
    <property type="evidence" value="ECO:0007669"/>
    <property type="project" value="UniProtKB-SubCell"/>
</dbReference>
<feature type="transmembrane region" description="Helical" evidence="9">
    <location>
        <begin position="90"/>
        <end position="112"/>
    </location>
</feature>
<dbReference type="AlphaFoldDB" id="A0ABD2Q784"/>
<comment type="similarity">
    <text evidence="2">Belongs to the G-protein coupled receptor 1 family.</text>
</comment>
<dbReference type="Pfam" id="PF00001">
    <property type="entry name" value="7tm_1"/>
    <property type="match status" value="1"/>
</dbReference>
<proteinExistence type="inferred from homology"/>
<name>A0ABD2Q784_9PLAT</name>
<sequence>MNQKRAYCSTIAASIAGPNFDIELLKDIVDNCSDFISPDLLSNFIVDQKFPIYYWFLIYVGMIIFGTIGNFLVILISVRNRSIRQSPRNLFILNLAISDFLLCLVTQPLNLLKSFSEGESSQLNTDSSFCKISTIIQGANIFVSSFSIIAIALDRYYASLQIFRFHSLGSSPTLYFMKISSRIFFYRNEEGAIKSKLKPVCSENSDNNTETIVRLTYTISCMLIQYLLPLTVVIYANVRIAIKIRQRTLHMERLKARYQVAIRKDITFNNTSSALPVDNDHQKQVGSAANSTRREKQAPMSRVSCVENLKNLTNHHESHYRKNPRRASILLANIVVVFAMSWLPLNLYNLVLDLRNLLNLRQNLRPGEQRLSFSKSGVHAVQYACLLIVSASACLNPILYGWLNENFREGFRRIFKSIKCQSNSLRKSLRIRKSTEGLSFN</sequence>
<keyword evidence="8" id="KW-0807">Transducer</keyword>
<feature type="transmembrane region" description="Helical" evidence="9">
    <location>
        <begin position="215"/>
        <end position="238"/>
    </location>
</feature>
<reference evidence="11 12" key="1">
    <citation type="submission" date="2024-11" db="EMBL/GenBank/DDBJ databases">
        <title>Adaptive evolution of stress response genes in parasites aligns with host niche diversity.</title>
        <authorList>
            <person name="Hahn C."/>
            <person name="Resl P."/>
        </authorList>
    </citation>
    <scope>NUCLEOTIDE SEQUENCE [LARGE SCALE GENOMIC DNA]</scope>
    <source>
        <strain evidence="11">EGGRZ-B1_66</strain>
        <tissue evidence="11">Body</tissue>
    </source>
</reference>
<evidence type="ECO:0000256" key="1">
    <source>
        <dbReference type="ARBA" id="ARBA00004141"/>
    </source>
</evidence>